<evidence type="ECO:0000313" key="3">
    <source>
        <dbReference type="EMBL" id="PON37405.1"/>
    </source>
</evidence>
<dbReference type="Proteomes" id="UP000237105">
    <property type="component" value="Unassembled WGS sequence"/>
</dbReference>
<proteinExistence type="predicted"/>
<reference evidence="4" key="1">
    <citation type="submission" date="2016-06" db="EMBL/GenBank/DDBJ databases">
        <title>Parallel loss of symbiosis genes in relatives of nitrogen-fixing non-legume Parasponia.</title>
        <authorList>
            <person name="Van Velzen R."/>
            <person name="Holmer R."/>
            <person name="Bu F."/>
            <person name="Rutten L."/>
            <person name="Van Zeijl A."/>
            <person name="Liu W."/>
            <person name="Santuari L."/>
            <person name="Cao Q."/>
            <person name="Sharma T."/>
            <person name="Shen D."/>
            <person name="Roswanjaya Y."/>
            <person name="Wardhani T."/>
            <person name="Kalhor M.S."/>
            <person name="Jansen J."/>
            <person name="Van den Hoogen J."/>
            <person name="Gungor B."/>
            <person name="Hartog M."/>
            <person name="Hontelez J."/>
            <person name="Verver J."/>
            <person name="Yang W.-C."/>
            <person name="Schijlen E."/>
            <person name="Repin R."/>
            <person name="Schilthuizen M."/>
            <person name="Schranz E."/>
            <person name="Heidstra R."/>
            <person name="Miyata K."/>
            <person name="Fedorova E."/>
            <person name="Kohlen W."/>
            <person name="Bisseling T."/>
            <person name="Smit S."/>
            <person name="Geurts R."/>
        </authorList>
    </citation>
    <scope>NUCLEOTIDE SEQUENCE [LARGE SCALE GENOMIC DNA]</scope>
    <source>
        <strain evidence="4">cv. WU1-14</strain>
    </source>
</reference>
<dbReference type="OrthoDB" id="695890at2759"/>
<keyword evidence="2" id="KW-0812">Transmembrane</keyword>
<evidence type="ECO:0000256" key="1">
    <source>
        <dbReference type="SAM" id="MobiDB-lite"/>
    </source>
</evidence>
<evidence type="ECO:0000256" key="2">
    <source>
        <dbReference type="SAM" id="Phobius"/>
    </source>
</evidence>
<protein>
    <submittedName>
        <fullName evidence="3">Cytochrome P450 family protein</fullName>
    </submittedName>
</protein>
<dbReference type="AlphaFoldDB" id="A0A2P5ALI0"/>
<feature type="region of interest" description="Disordered" evidence="1">
    <location>
        <begin position="30"/>
        <end position="97"/>
    </location>
</feature>
<keyword evidence="4" id="KW-1185">Reference proteome</keyword>
<gene>
    <name evidence="3" type="ORF">PanWU01x14_320700</name>
</gene>
<feature type="compositionally biased region" description="Polar residues" evidence="1">
    <location>
        <begin position="30"/>
        <end position="39"/>
    </location>
</feature>
<accession>A0A2P5ALI0</accession>
<keyword evidence="2" id="KW-0472">Membrane</keyword>
<dbReference type="EMBL" id="JXTB01000532">
    <property type="protein sequence ID" value="PON37405.1"/>
    <property type="molecule type" value="Genomic_DNA"/>
</dbReference>
<organism evidence="3 4">
    <name type="scientific">Parasponia andersonii</name>
    <name type="common">Sponia andersonii</name>
    <dbReference type="NCBI Taxonomy" id="3476"/>
    <lineage>
        <taxon>Eukaryota</taxon>
        <taxon>Viridiplantae</taxon>
        <taxon>Streptophyta</taxon>
        <taxon>Embryophyta</taxon>
        <taxon>Tracheophyta</taxon>
        <taxon>Spermatophyta</taxon>
        <taxon>Magnoliopsida</taxon>
        <taxon>eudicotyledons</taxon>
        <taxon>Gunneridae</taxon>
        <taxon>Pentapetalae</taxon>
        <taxon>rosids</taxon>
        <taxon>fabids</taxon>
        <taxon>Rosales</taxon>
        <taxon>Cannabaceae</taxon>
        <taxon>Parasponia</taxon>
    </lineage>
</organism>
<dbReference type="PANTHER" id="PTHR33564">
    <property type="entry name" value="TRANSMEMBRANE PROTEIN"/>
    <property type="match status" value="1"/>
</dbReference>
<dbReference type="PANTHER" id="PTHR33564:SF15">
    <property type="entry name" value="PROTEIN, PUTATIVE-RELATED"/>
    <property type="match status" value="1"/>
</dbReference>
<dbReference type="STRING" id="3476.A0A2P5ALI0"/>
<name>A0A2P5ALI0_PARAD</name>
<sequence length="135" mass="15200">MLGSQGLVLVTAMVVSSTVLFLTFSRQKITSPPTQFSGNHDSEQASEKSKIPRSCLSSGDKKKSERKKKKVKFAENVKEPTGNGEEFRNQHKKRSRVEMNCRNEIPGIQSMPPNRVALYDGILKDRVHRTECSSY</sequence>
<evidence type="ECO:0000313" key="4">
    <source>
        <dbReference type="Proteomes" id="UP000237105"/>
    </source>
</evidence>
<feature type="compositionally biased region" description="Basic and acidic residues" evidence="1">
    <location>
        <begin position="40"/>
        <end position="50"/>
    </location>
</feature>
<comment type="caution">
    <text evidence="3">The sequence shown here is derived from an EMBL/GenBank/DDBJ whole genome shotgun (WGS) entry which is preliminary data.</text>
</comment>
<keyword evidence="2" id="KW-1133">Transmembrane helix</keyword>
<feature type="transmembrane region" description="Helical" evidence="2">
    <location>
        <begin position="6"/>
        <end position="24"/>
    </location>
</feature>